<dbReference type="Pfam" id="PF04586">
    <property type="entry name" value="Peptidase_S78"/>
    <property type="match status" value="1"/>
</dbReference>
<keyword evidence="2" id="KW-0645">Protease</keyword>
<dbReference type="GO" id="GO:0008233">
    <property type="term" value="F:peptidase activity"/>
    <property type="evidence" value="ECO:0007669"/>
    <property type="project" value="UniProtKB-KW"/>
</dbReference>
<dbReference type="eggNOG" id="COG3740">
    <property type="taxonomic scope" value="Bacteria"/>
</dbReference>
<dbReference type="KEGG" id="azc:AZC_1112"/>
<reference evidence="5 6" key="6">
    <citation type="journal article" date="2011" name="Appl. Environ. Microbiol.">
        <title>Involvement of the azorhizobial chromosome partition gene (parA) in the onset of bacteroid differentiation during Sesbania rostrata stem nodule development.</title>
        <authorList>
            <person name="Liu CT."/>
            <person name="Lee KB."/>
            <person name="Wang YS."/>
            <person name="Peng MH."/>
            <person name="Lee KT."/>
            <person name="Suzuki S."/>
            <person name="Suzuki T."/>
            <person name="Oyaizu H."/>
        </authorList>
    </citation>
    <scope>NUCLEOTIDE SEQUENCE [LARGE SCALE GENOMIC DNA]</scope>
    <source>
        <strain evidence="6">ATCC 43989 / DSM 5975 / JCM 20966 / LMG 6465 / NBRC 14845 / NCIMB 13405 / ORS 571</strain>
    </source>
</reference>
<evidence type="ECO:0000259" key="4">
    <source>
        <dbReference type="Pfam" id="PF04586"/>
    </source>
</evidence>
<dbReference type="EMBL" id="AP009384">
    <property type="protein sequence ID" value="BAF87110.1"/>
    <property type="molecule type" value="Genomic_DNA"/>
</dbReference>
<evidence type="ECO:0000313" key="5">
    <source>
        <dbReference type="EMBL" id="BAF87110.1"/>
    </source>
</evidence>
<reference evidence="5 6" key="4">
    <citation type="journal article" date="2009" name="Appl. Environ. Microbiol.">
        <title>Comparative genome-wide transcriptional profiling of Azorhizobium caulinodans ORS571 grown under free-living and symbiotic conditions.</title>
        <authorList>
            <person name="Tsukada S."/>
            <person name="Aono T."/>
            <person name="Akiba N."/>
            <person name="Lee KB."/>
            <person name="Liu CT."/>
            <person name="Toyazaki H."/>
            <person name="Oyaizu H."/>
        </authorList>
    </citation>
    <scope>NUCLEOTIDE SEQUENCE [LARGE SCALE GENOMIC DNA]</scope>
    <source>
        <strain evidence="6">ATCC 43989 / DSM 5975 / JCM 20966 / LMG 6465 / NBRC 14845 / NCIMB 13405 / ORS 571</strain>
    </source>
</reference>
<dbReference type="GO" id="GO:0006508">
    <property type="term" value="P:proteolysis"/>
    <property type="evidence" value="ECO:0007669"/>
    <property type="project" value="UniProtKB-KW"/>
</dbReference>
<dbReference type="STRING" id="438753.AZC_1112"/>
<evidence type="ECO:0000256" key="3">
    <source>
        <dbReference type="ARBA" id="ARBA00022801"/>
    </source>
</evidence>
<protein>
    <submittedName>
        <fullName evidence="5">Peptidase</fullName>
    </submittedName>
</protein>
<keyword evidence="6" id="KW-1185">Reference proteome</keyword>
<evidence type="ECO:0000256" key="1">
    <source>
        <dbReference type="ARBA" id="ARBA00022612"/>
    </source>
</evidence>
<keyword evidence="1" id="KW-1188">Viral release from host cell</keyword>
<reference evidence="5 6" key="5">
    <citation type="journal article" date="2010" name="Appl. Environ. Microbiol.">
        <title>phrR-like gene praR of Azorhizobium caulinodans ORS571 is essential for symbiosis with Sesbania rostrata and is involved in expression of reb genes.</title>
        <authorList>
            <person name="Akiba N."/>
            <person name="Aono T."/>
            <person name="Toyazaki H."/>
            <person name="Sato S."/>
            <person name="Oyaizu H."/>
        </authorList>
    </citation>
    <scope>NUCLEOTIDE SEQUENCE [LARGE SCALE GENOMIC DNA]</scope>
    <source>
        <strain evidence="6">ATCC 43989 / DSM 5975 / JCM 20966 / LMG 6465 / NBRC 14845 / NCIMB 13405 / ORS 571</strain>
    </source>
</reference>
<dbReference type="HOGENOM" id="CLU_2140719_0_0_5"/>
<sequence>MWTSLIEDGIGLKVEGELTLGVGRAREVAALIGVGALDGLSIGFKAVEARTDPRTRVRRITRIDLWEVSIVTFPMQPDARIRRPPPPLLAMRAAADAVSRAAARLRPHLAAV</sequence>
<reference evidence="5 6" key="1">
    <citation type="journal article" date="2007" name="Appl. Environ. Microbiol.">
        <title>Rhizobial factors required for stem nodule maturation and maintenance in Sesbania rostrata-Azorhizobium caulinodans ORS571 symbiosis.</title>
        <authorList>
            <person name="Suzuki S."/>
            <person name="Aono T."/>
            <person name="Lee KB."/>
            <person name="Suzuki T."/>
            <person name="Liu CT."/>
            <person name="Miwa H."/>
            <person name="Wakao S."/>
            <person name="Iki T."/>
            <person name="Oyaizu H."/>
        </authorList>
    </citation>
    <scope>NUCLEOTIDE SEQUENCE [LARGE SCALE GENOMIC DNA]</scope>
    <source>
        <strain evidence="6">ATCC 43989 / DSM 5975 / JCM 20966 / LMG 6465 / NBRC 14845 / NCIMB 13405 / ORS 571</strain>
    </source>
</reference>
<organism evidence="5 6">
    <name type="scientific">Azorhizobium caulinodans (strain ATCC 43989 / DSM 5975 / JCM 20966 / LMG 6465 / NBRC 14845 / NCIMB 13405 / ORS 571)</name>
    <dbReference type="NCBI Taxonomy" id="438753"/>
    <lineage>
        <taxon>Bacteria</taxon>
        <taxon>Pseudomonadati</taxon>
        <taxon>Pseudomonadota</taxon>
        <taxon>Alphaproteobacteria</taxon>
        <taxon>Hyphomicrobiales</taxon>
        <taxon>Xanthobacteraceae</taxon>
        <taxon>Azorhizobium</taxon>
    </lineage>
</organism>
<name>A8HR36_AZOC5</name>
<keyword evidence="3" id="KW-0378">Hydrolase</keyword>
<proteinExistence type="predicted"/>
<feature type="domain" description="Prohead serine protease" evidence="4">
    <location>
        <begin position="4"/>
        <end position="82"/>
    </location>
</feature>
<dbReference type="InterPro" id="IPR054613">
    <property type="entry name" value="Peptidase_S78_dom"/>
</dbReference>
<dbReference type="AlphaFoldDB" id="A8HR36"/>
<accession>A8HR36</accession>
<gene>
    <name evidence="5" type="ordered locus">AZC_1112</name>
</gene>
<dbReference type="Proteomes" id="UP000000270">
    <property type="component" value="Chromosome"/>
</dbReference>
<reference evidence="6" key="2">
    <citation type="submission" date="2007-04" db="EMBL/GenBank/DDBJ databases">
        <title>Complete genome sequence of the nitrogen-fixing bacterium Azorhizobium caulinodans ORS571.</title>
        <authorList>
            <person name="Lee K.B."/>
            <person name="Backer P.D."/>
            <person name="Aono T."/>
            <person name="Liu C.T."/>
            <person name="Suzuki S."/>
            <person name="Suzuki T."/>
            <person name="Kaneko T."/>
            <person name="Yamada M."/>
            <person name="Tabata S."/>
            <person name="Kupfer D.M."/>
            <person name="Najar F.Z."/>
            <person name="Wiley G.B."/>
            <person name="Roe B."/>
            <person name="Binnewies T."/>
            <person name="Ussery D."/>
            <person name="Vereecke D."/>
            <person name="Gevers D."/>
            <person name="Holsters M."/>
            <person name="Oyaizu H."/>
        </authorList>
    </citation>
    <scope>NUCLEOTIDE SEQUENCE [LARGE SCALE GENOMIC DNA]</scope>
    <source>
        <strain evidence="6">ATCC 43989 / DSM 5975 / JCM 20966 / LMG 6465 / NBRC 14845 / NCIMB 13405 / ORS 571</strain>
    </source>
</reference>
<evidence type="ECO:0000256" key="2">
    <source>
        <dbReference type="ARBA" id="ARBA00022670"/>
    </source>
</evidence>
<reference evidence="5 6" key="3">
    <citation type="journal article" date="2008" name="BMC Genomics">
        <title>The genome of the versatile nitrogen fixer Azorhizobium caulinodans ORS571.</title>
        <authorList>
            <person name="Lee KB."/>
            <person name="Backer P.D."/>
            <person name="Aono T."/>
            <person name="Liu CT."/>
            <person name="Suzuki S."/>
            <person name="Suzuki T."/>
            <person name="Kaneko T."/>
            <person name="Yamada M."/>
            <person name="Tabata S."/>
            <person name="Kupfer D.M."/>
            <person name="Najar F.Z."/>
            <person name="Wiley G.B."/>
            <person name="Roe B."/>
            <person name="Binnewies T.T."/>
            <person name="Ussery D.W."/>
            <person name="D'Haeze W."/>
            <person name="Herder J.D."/>
            <person name="Gevers D."/>
            <person name="Vereecke D."/>
            <person name="Holsters M."/>
            <person name="Oyaizu H."/>
        </authorList>
    </citation>
    <scope>NUCLEOTIDE SEQUENCE [LARGE SCALE GENOMIC DNA]</scope>
    <source>
        <strain evidence="6">ATCC 43989 / DSM 5975 / JCM 20966 / LMG 6465 / NBRC 14845 / NCIMB 13405 / ORS 571</strain>
    </source>
</reference>
<evidence type="ECO:0000313" key="6">
    <source>
        <dbReference type="Proteomes" id="UP000000270"/>
    </source>
</evidence>